<keyword evidence="1" id="KW-0472">Membrane</keyword>
<proteinExistence type="predicted"/>
<reference evidence="4" key="1">
    <citation type="submission" date="2016-10" db="EMBL/GenBank/DDBJ databases">
        <authorList>
            <person name="Varghese N."/>
            <person name="Submissions S."/>
        </authorList>
    </citation>
    <scope>NUCLEOTIDE SEQUENCE [LARGE SCALE GENOMIC DNA]</scope>
    <source>
        <strain evidence="4">CGMCC 1.10683</strain>
    </source>
</reference>
<organism evidence="3 4">
    <name type="scientific">Brevundimonas viscosa</name>
    <dbReference type="NCBI Taxonomy" id="871741"/>
    <lineage>
        <taxon>Bacteria</taxon>
        <taxon>Pseudomonadati</taxon>
        <taxon>Pseudomonadota</taxon>
        <taxon>Alphaproteobacteria</taxon>
        <taxon>Caulobacterales</taxon>
        <taxon>Caulobacteraceae</taxon>
        <taxon>Brevundimonas</taxon>
    </lineage>
</organism>
<name>A0A1I6S227_9CAUL</name>
<dbReference type="STRING" id="871741.SAMN05192570_2101"/>
<feature type="chain" id="PRO_5011448128" evidence="2">
    <location>
        <begin position="22"/>
        <end position="76"/>
    </location>
</feature>
<accession>A0A1I6S227</accession>
<keyword evidence="4" id="KW-1185">Reference proteome</keyword>
<dbReference type="RefSeq" id="WP_092310064.1">
    <property type="nucleotide sequence ID" value="NZ_FOZV01000004.1"/>
</dbReference>
<feature type="transmembrane region" description="Helical" evidence="1">
    <location>
        <begin position="45"/>
        <end position="68"/>
    </location>
</feature>
<keyword evidence="1" id="KW-0812">Transmembrane</keyword>
<evidence type="ECO:0000256" key="1">
    <source>
        <dbReference type="SAM" id="Phobius"/>
    </source>
</evidence>
<sequence>MKKTLVAATAGLLLVASQAVAANSAAPRVLDRLGQDVTETGAPAGAQLAGLPFGLLFVAGFTAIAVVANDDDSESD</sequence>
<dbReference type="AlphaFoldDB" id="A0A1I6S227"/>
<keyword evidence="1" id="KW-1133">Transmembrane helix</keyword>
<dbReference type="EMBL" id="FOZV01000004">
    <property type="protein sequence ID" value="SFS70930.1"/>
    <property type="molecule type" value="Genomic_DNA"/>
</dbReference>
<gene>
    <name evidence="3" type="ORF">SAMN05192570_2101</name>
</gene>
<dbReference type="Proteomes" id="UP000198788">
    <property type="component" value="Unassembled WGS sequence"/>
</dbReference>
<protein>
    <submittedName>
        <fullName evidence="3">Uncharacterized protein</fullName>
    </submittedName>
</protein>
<evidence type="ECO:0000313" key="3">
    <source>
        <dbReference type="EMBL" id="SFS70930.1"/>
    </source>
</evidence>
<keyword evidence="2" id="KW-0732">Signal</keyword>
<feature type="signal peptide" evidence="2">
    <location>
        <begin position="1"/>
        <end position="21"/>
    </location>
</feature>
<evidence type="ECO:0000313" key="4">
    <source>
        <dbReference type="Proteomes" id="UP000198788"/>
    </source>
</evidence>
<evidence type="ECO:0000256" key="2">
    <source>
        <dbReference type="SAM" id="SignalP"/>
    </source>
</evidence>